<keyword evidence="5" id="KW-0547">Nucleotide-binding</keyword>
<keyword evidence="8" id="KW-0472">Membrane</keyword>
<keyword evidence="7" id="KW-0067">ATP-binding</keyword>
<keyword evidence="4" id="KW-0808">Transferase</keyword>
<reference evidence="10 11" key="1">
    <citation type="submission" date="2020-08" db="EMBL/GenBank/DDBJ databases">
        <title>Genomic Encyclopedia of Type Strains, Phase IV (KMG-IV): sequencing the most valuable type-strain genomes for metagenomic binning, comparative biology and taxonomic classification.</title>
        <authorList>
            <person name="Goeker M."/>
        </authorList>
    </citation>
    <scope>NUCLEOTIDE SEQUENCE [LARGE SCALE GENOMIC DNA]</scope>
    <source>
        <strain evidence="10 11">DSM 102189</strain>
    </source>
</reference>
<evidence type="ECO:0000256" key="5">
    <source>
        <dbReference type="ARBA" id="ARBA00022741"/>
    </source>
</evidence>
<dbReference type="EC" id="2.7.13.3" evidence="2"/>
<dbReference type="InterPro" id="IPR011495">
    <property type="entry name" value="Sig_transdc_His_kin_sub2_dim/P"/>
</dbReference>
<evidence type="ECO:0000256" key="4">
    <source>
        <dbReference type="ARBA" id="ARBA00022679"/>
    </source>
</evidence>
<keyword evidence="6 10" id="KW-0418">Kinase</keyword>
<keyword evidence="8" id="KW-1133">Transmembrane helix</keyword>
<evidence type="ECO:0000256" key="8">
    <source>
        <dbReference type="SAM" id="Phobius"/>
    </source>
</evidence>
<feature type="transmembrane region" description="Helical" evidence="8">
    <location>
        <begin position="32"/>
        <end position="50"/>
    </location>
</feature>
<accession>A0A841LAC5</accession>
<evidence type="ECO:0000256" key="3">
    <source>
        <dbReference type="ARBA" id="ARBA00022553"/>
    </source>
</evidence>
<name>A0A841LAC5_9SPHN</name>
<gene>
    <name evidence="10" type="ORF">FHS79_000255</name>
</gene>
<dbReference type="GO" id="GO:0004673">
    <property type="term" value="F:protein histidine kinase activity"/>
    <property type="evidence" value="ECO:0007669"/>
    <property type="project" value="UniProtKB-EC"/>
</dbReference>
<dbReference type="GO" id="GO:0005524">
    <property type="term" value="F:ATP binding"/>
    <property type="evidence" value="ECO:0007669"/>
    <property type="project" value="UniProtKB-KW"/>
</dbReference>
<dbReference type="CDD" id="cd18773">
    <property type="entry name" value="PDC1_HK_sensor"/>
    <property type="match status" value="1"/>
</dbReference>
<dbReference type="AlphaFoldDB" id="A0A841LAC5"/>
<dbReference type="PANTHER" id="PTHR41523">
    <property type="entry name" value="TWO-COMPONENT SYSTEM SENSOR PROTEIN"/>
    <property type="match status" value="1"/>
</dbReference>
<evidence type="ECO:0000313" key="10">
    <source>
        <dbReference type="EMBL" id="MBB6226102.1"/>
    </source>
</evidence>
<dbReference type="EMBL" id="JACIIV010000002">
    <property type="protein sequence ID" value="MBB6226102.1"/>
    <property type="molecule type" value="Genomic_DNA"/>
</dbReference>
<keyword evidence="8" id="KW-0812">Transmembrane</keyword>
<dbReference type="Pfam" id="PF07568">
    <property type="entry name" value="HisKA_2"/>
    <property type="match status" value="1"/>
</dbReference>
<keyword evidence="3" id="KW-0597">Phosphoprotein</keyword>
<evidence type="ECO:0000313" key="11">
    <source>
        <dbReference type="Proteomes" id="UP000538147"/>
    </source>
</evidence>
<protein>
    <recommendedName>
        <fullName evidence="2">histidine kinase</fullName>
        <ecNumber evidence="2">2.7.13.3</ecNumber>
    </recommendedName>
</protein>
<keyword evidence="11" id="KW-1185">Reference proteome</keyword>
<dbReference type="PANTHER" id="PTHR41523:SF8">
    <property type="entry name" value="ETHYLENE RESPONSE SENSOR PROTEIN"/>
    <property type="match status" value="1"/>
</dbReference>
<evidence type="ECO:0000256" key="6">
    <source>
        <dbReference type="ARBA" id="ARBA00022777"/>
    </source>
</evidence>
<organism evidence="10 11">
    <name type="scientific">Polymorphobacter multimanifer</name>
    <dbReference type="NCBI Taxonomy" id="1070431"/>
    <lineage>
        <taxon>Bacteria</taxon>
        <taxon>Pseudomonadati</taxon>
        <taxon>Pseudomonadota</taxon>
        <taxon>Alphaproteobacteria</taxon>
        <taxon>Sphingomonadales</taxon>
        <taxon>Sphingosinicellaceae</taxon>
        <taxon>Polymorphobacter</taxon>
    </lineage>
</organism>
<feature type="transmembrane region" description="Helical" evidence="8">
    <location>
        <begin position="295"/>
        <end position="318"/>
    </location>
</feature>
<evidence type="ECO:0000259" key="9">
    <source>
        <dbReference type="Pfam" id="PF07568"/>
    </source>
</evidence>
<feature type="domain" description="Signal transduction histidine kinase subgroup 2 dimerisation and phosphoacceptor" evidence="9">
    <location>
        <begin position="393"/>
        <end position="464"/>
    </location>
</feature>
<comment type="caution">
    <text evidence="10">The sequence shown here is derived from an EMBL/GenBank/DDBJ whole genome shotgun (WGS) entry which is preliminary data.</text>
</comment>
<evidence type="ECO:0000256" key="1">
    <source>
        <dbReference type="ARBA" id="ARBA00000085"/>
    </source>
</evidence>
<dbReference type="InterPro" id="IPR029151">
    <property type="entry name" value="Sensor-like_sf"/>
</dbReference>
<evidence type="ECO:0000256" key="2">
    <source>
        <dbReference type="ARBA" id="ARBA00012438"/>
    </source>
</evidence>
<comment type="catalytic activity">
    <reaction evidence="1">
        <text>ATP + protein L-histidine = ADP + protein N-phospho-L-histidine.</text>
        <dbReference type="EC" id="2.7.13.3"/>
    </reaction>
</comment>
<dbReference type="SUPFAM" id="SSF103190">
    <property type="entry name" value="Sensory domain-like"/>
    <property type="match status" value="1"/>
</dbReference>
<proteinExistence type="predicted"/>
<evidence type="ECO:0000256" key="7">
    <source>
        <dbReference type="ARBA" id="ARBA00022840"/>
    </source>
</evidence>
<dbReference type="Gene3D" id="3.30.450.20">
    <property type="entry name" value="PAS domain"/>
    <property type="match status" value="1"/>
</dbReference>
<sequence>MFGKPAPRRTASLVAPLPLLDRMTRRSSIRGILLFIMLVSLLPLVLLSTWQGIARLQRDRSAGSGQLLESAMMTSASERNVIAGARAILGVLATIPDVRAREQATCGPILQETVRRYPAYSHFSIARPDGTLACASDPSAVGMTMKEPILSKQLQTSGFLVTAPIWGEISNRPILRAVLPLRAADGEFDGVITASIDLAWIERLLSEQHRLDNVAVALVDGAGRPVVSSRQLPWKQLDILPKNADANNDEVFTVAGPDGRDWSYAVAPLHIDTEGGESFHIVYAAAQPFRFGSDWWFAAGYFLLPLLALVLASAAIWYGANRAILRWIAELGTLAGRIGNSGGSDLRRRPSFANAPMEMRDFAADLLRMGNSIAERDHRLRQSVETQTAVARELHHRVRNNLQVMGSFLSLQAARMPAGQARVALDEAQLRVATLAMVNGLLYADGELTTVSVSDLLEPLEELLASHGRCRGEVIVDPDLAPQVVDLDRAVPLSLWVVEAAVCLFERAGGDEDAGTFRIHITSEDDMICFVVTAHGLLPDSGRDSLHRRLVIAIAHQLGGRSRIDDVGPDKGQIVLSMPLDKVMTVEARG</sequence>
<dbReference type="Proteomes" id="UP000538147">
    <property type="component" value="Unassembled WGS sequence"/>
</dbReference>